<dbReference type="EMBL" id="SWJE01000012">
    <property type="protein sequence ID" value="TKC85981.1"/>
    <property type="molecule type" value="Genomic_DNA"/>
</dbReference>
<evidence type="ECO:0000256" key="1">
    <source>
        <dbReference type="SAM" id="MobiDB-lite"/>
    </source>
</evidence>
<feature type="transmembrane region" description="Helical" evidence="2">
    <location>
        <begin position="174"/>
        <end position="194"/>
    </location>
</feature>
<dbReference type="Proteomes" id="UP000305539">
    <property type="component" value="Unassembled WGS sequence"/>
</dbReference>
<feature type="transmembrane region" description="Helical" evidence="2">
    <location>
        <begin position="96"/>
        <end position="115"/>
    </location>
</feature>
<organism evidence="4 5">
    <name type="scientific">Trinickia terrae</name>
    <dbReference type="NCBI Taxonomy" id="2571161"/>
    <lineage>
        <taxon>Bacteria</taxon>
        <taxon>Pseudomonadati</taxon>
        <taxon>Pseudomonadota</taxon>
        <taxon>Betaproteobacteria</taxon>
        <taxon>Burkholderiales</taxon>
        <taxon>Burkholderiaceae</taxon>
        <taxon>Trinickia</taxon>
    </lineage>
</organism>
<feature type="transmembrane region" description="Helical" evidence="2">
    <location>
        <begin position="72"/>
        <end position="89"/>
    </location>
</feature>
<proteinExistence type="predicted"/>
<evidence type="ECO:0000313" key="5">
    <source>
        <dbReference type="Proteomes" id="UP000305539"/>
    </source>
</evidence>
<evidence type="ECO:0000313" key="4">
    <source>
        <dbReference type="EMBL" id="TKC85981.1"/>
    </source>
</evidence>
<name>A0A4U1HWG5_9BURK</name>
<feature type="region of interest" description="Disordered" evidence="1">
    <location>
        <begin position="30"/>
        <end position="53"/>
    </location>
</feature>
<dbReference type="Pfam" id="PF17158">
    <property type="entry name" value="MASE4"/>
    <property type="match status" value="1"/>
</dbReference>
<gene>
    <name evidence="4" type="ORF">FAZ69_21965</name>
</gene>
<keyword evidence="2" id="KW-1133">Transmembrane helix</keyword>
<dbReference type="AlphaFoldDB" id="A0A4U1HWG5"/>
<protein>
    <recommendedName>
        <fullName evidence="3">Membrane-associated sensor domain-containing protein</fullName>
    </recommendedName>
</protein>
<feature type="transmembrane region" description="Helical" evidence="2">
    <location>
        <begin position="135"/>
        <end position="154"/>
    </location>
</feature>
<keyword evidence="2" id="KW-0472">Membrane</keyword>
<feature type="transmembrane region" description="Helical" evidence="2">
    <location>
        <begin position="206"/>
        <end position="227"/>
    </location>
</feature>
<dbReference type="InterPro" id="IPR033424">
    <property type="entry name" value="MASE4"/>
</dbReference>
<evidence type="ECO:0000259" key="3">
    <source>
        <dbReference type="Pfam" id="PF17158"/>
    </source>
</evidence>
<accession>A0A4U1HWG5</accession>
<evidence type="ECO:0000256" key="2">
    <source>
        <dbReference type="SAM" id="Phobius"/>
    </source>
</evidence>
<comment type="caution">
    <text evidence="4">The sequence shown here is derived from an EMBL/GenBank/DDBJ whole genome shotgun (WGS) entry which is preliminary data.</text>
</comment>
<keyword evidence="5" id="KW-1185">Reference proteome</keyword>
<keyword evidence="2" id="KW-0812">Transmembrane</keyword>
<sequence length="246" mass="25714">MTRRIGPLAGAQRCAIAVRSAGEWTTRFRHRPARKPAAPSTARLASGKNATTTNETSAMEDLLIQRATRKQAAVAGGFALLVLLCARFAATRQLMLCALGGAYAYTAAAVALQLLTYPGVITPTGLFGAGPASAGWIWVFWHGGFPLLAMLAALIRERFKHRSVDPEHVGSWAWALIGGPVALAVALGAFAIHMPLPQALGPATDAGHGAALVILFINVAAVVVVLSTGRLRAGRNRVQIAGSAPR</sequence>
<reference evidence="4 5" key="1">
    <citation type="submission" date="2019-04" db="EMBL/GenBank/DDBJ databases">
        <title>Trinickia sp. 7GSK02, isolated from subtropical forest soil.</title>
        <authorList>
            <person name="Gao Z.-H."/>
            <person name="Qiu L.-H."/>
        </authorList>
    </citation>
    <scope>NUCLEOTIDE SEQUENCE [LARGE SCALE GENOMIC DNA]</scope>
    <source>
        <strain evidence="4 5">7GSK02</strain>
    </source>
</reference>
<feature type="domain" description="Membrane-associated sensor" evidence="3">
    <location>
        <begin position="82"/>
        <end position="231"/>
    </location>
</feature>